<dbReference type="HOGENOM" id="CLU_1662049_0_0_1"/>
<dbReference type="InParanoid" id="K1VTN8"/>
<protein>
    <submittedName>
        <fullName evidence="1">Uncharacterized protein</fullName>
    </submittedName>
</protein>
<name>K1VTN8_TRIAC</name>
<dbReference type="AlphaFoldDB" id="K1VTN8"/>
<gene>
    <name evidence="1" type="ORF">A1Q2_05650</name>
</gene>
<organism evidence="1 2">
    <name type="scientific">Trichosporon asahii var. asahii (strain CBS 8904)</name>
    <name type="common">Yeast</name>
    <dbReference type="NCBI Taxonomy" id="1220162"/>
    <lineage>
        <taxon>Eukaryota</taxon>
        <taxon>Fungi</taxon>
        <taxon>Dikarya</taxon>
        <taxon>Basidiomycota</taxon>
        <taxon>Agaricomycotina</taxon>
        <taxon>Tremellomycetes</taxon>
        <taxon>Trichosporonales</taxon>
        <taxon>Trichosporonaceae</taxon>
        <taxon>Trichosporon</taxon>
    </lineage>
</organism>
<keyword evidence="2" id="KW-1185">Reference proteome</keyword>
<reference evidence="1 2" key="1">
    <citation type="journal article" date="2012" name="Eukaryot. Cell">
        <title>Genome sequence of the Trichosporon asahii environmental strain CBS 8904.</title>
        <authorList>
            <person name="Yang R.Y."/>
            <person name="Li H.T."/>
            <person name="Zhu H."/>
            <person name="Zhou G.P."/>
            <person name="Wang M."/>
            <person name="Wang L."/>
        </authorList>
    </citation>
    <scope>NUCLEOTIDE SEQUENCE [LARGE SCALE GENOMIC DNA]</scope>
    <source>
        <strain evidence="1 2">CBS 8904</strain>
    </source>
</reference>
<evidence type="ECO:0000313" key="2">
    <source>
        <dbReference type="Proteomes" id="UP000006757"/>
    </source>
</evidence>
<evidence type="ECO:0000313" key="1">
    <source>
        <dbReference type="EMBL" id="EKD00058.1"/>
    </source>
</evidence>
<sequence length="159" mass="17644">MPNSPTRATPSSRLELVQVNITEASSAAPRMGPISRHVFDALQEDNAKLAEAIRTRATRETNLRLLVRIQELGKEHGRKDLQSVIEKTTASLKELNTCLKQFALEDGIDATNGTVTFRRTVEALREVEDRVEELMRIAGDALKPMLLPGPTPETPSRQC</sequence>
<proteinExistence type="predicted"/>
<comment type="caution">
    <text evidence="1">The sequence shown here is derived from an EMBL/GenBank/DDBJ whole genome shotgun (WGS) entry which is preliminary data.</text>
</comment>
<dbReference type="EMBL" id="AMBO01000351">
    <property type="protein sequence ID" value="EKD00058.1"/>
    <property type="molecule type" value="Genomic_DNA"/>
</dbReference>
<accession>K1VTN8</accession>
<dbReference type="Proteomes" id="UP000006757">
    <property type="component" value="Unassembled WGS sequence"/>
</dbReference>